<keyword evidence="4" id="KW-0547">Nucleotide-binding</keyword>
<dbReference type="Pfam" id="PF00005">
    <property type="entry name" value="ABC_tran"/>
    <property type="match status" value="1"/>
</dbReference>
<gene>
    <name evidence="12" type="ORF">WJX74_009117</name>
</gene>
<comment type="similarity">
    <text evidence="1">Belongs to the ABC transporter superfamily. ABCD family. Peroxisomal fatty acyl CoA transporter (TC 3.A.1.203) subfamily.</text>
</comment>
<keyword evidence="6 9" id="KW-1133">Transmembrane helix</keyword>
<dbReference type="InterPro" id="IPR027417">
    <property type="entry name" value="P-loop_NTPase"/>
</dbReference>
<dbReference type="GO" id="GO:0016887">
    <property type="term" value="F:ATP hydrolysis activity"/>
    <property type="evidence" value="ECO:0007669"/>
    <property type="project" value="InterPro"/>
</dbReference>
<feature type="transmembrane region" description="Helical" evidence="9">
    <location>
        <begin position="162"/>
        <end position="182"/>
    </location>
</feature>
<dbReference type="GO" id="GO:0140359">
    <property type="term" value="F:ABC-type transporter activity"/>
    <property type="evidence" value="ECO:0007669"/>
    <property type="project" value="InterPro"/>
</dbReference>
<dbReference type="Pfam" id="PF06472">
    <property type="entry name" value="ABC_membrane_2"/>
    <property type="match status" value="1"/>
</dbReference>
<evidence type="ECO:0000256" key="8">
    <source>
        <dbReference type="SAM" id="MobiDB-lite"/>
    </source>
</evidence>
<reference evidence="12 13" key="1">
    <citation type="journal article" date="2024" name="Nat. Commun.">
        <title>Phylogenomics reveals the evolutionary origins of lichenization in chlorophyte algae.</title>
        <authorList>
            <person name="Puginier C."/>
            <person name="Libourel C."/>
            <person name="Otte J."/>
            <person name="Skaloud P."/>
            <person name="Haon M."/>
            <person name="Grisel S."/>
            <person name="Petersen M."/>
            <person name="Berrin J.G."/>
            <person name="Delaux P.M."/>
            <person name="Dal Grande F."/>
            <person name="Keller J."/>
        </authorList>
    </citation>
    <scope>NUCLEOTIDE SEQUENCE [LARGE SCALE GENOMIC DNA]</scope>
    <source>
        <strain evidence="12 13">SAG 2145</strain>
    </source>
</reference>
<comment type="caution">
    <text evidence="12">The sequence shown here is derived from an EMBL/GenBank/DDBJ whole genome shotgun (WGS) entry which is preliminary data.</text>
</comment>
<evidence type="ECO:0000256" key="4">
    <source>
        <dbReference type="ARBA" id="ARBA00022741"/>
    </source>
</evidence>
<dbReference type="GO" id="GO:0016020">
    <property type="term" value="C:membrane"/>
    <property type="evidence" value="ECO:0007669"/>
    <property type="project" value="InterPro"/>
</dbReference>
<feature type="domain" description="ABC transmembrane type-1" evidence="11">
    <location>
        <begin position="123"/>
        <end position="406"/>
    </location>
</feature>
<dbReference type="InterPro" id="IPR003593">
    <property type="entry name" value="AAA+_ATPase"/>
</dbReference>
<dbReference type="InterPro" id="IPR003439">
    <property type="entry name" value="ABC_transporter-like_ATP-bd"/>
</dbReference>
<evidence type="ECO:0000256" key="6">
    <source>
        <dbReference type="ARBA" id="ARBA00022989"/>
    </source>
</evidence>
<dbReference type="InterPro" id="IPR036640">
    <property type="entry name" value="ABC1_TM_sf"/>
</dbReference>
<dbReference type="SMART" id="SM00382">
    <property type="entry name" value="AAA"/>
    <property type="match status" value="1"/>
</dbReference>
<dbReference type="SUPFAM" id="SSF52540">
    <property type="entry name" value="P-loop containing nucleoside triphosphate hydrolases"/>
    <property type="match status" value="1"/>
</dbReference>
<sequence>MLRQAVTGQKDRMRRQDLPAVPENSGLFVTVTGVVAGWTHNRGQPMTHQGHGSFRSFLGLRQRHTQRSGLKAAAADRNVLNVPSKLPQGASTDLSVIWRRLRQLAVPYWKDSEVASQARWRLAGVVALTLGTTGVSVMFNFLGRDFFNALSEKDAERFTQMLFKWLGALTVGIPVFVFRSYYQDRLALEWRNWMTEDFTKRYFENRTFYQVQVTGQPDNPDQRVSADIKNFTETALNLSTTILQSCIDLVSFSGILYTIYPPLFAALLIYSIGGTSISLYLGKNLVGLNFQQEAQEANFRYGLVRVRENAESIAFYGGEASEAKLLFQRLVSVVENYGQLIKTSRNLQFFTSFYRFVIQILPAAVVAPLYFSGKIGFGVVNQSSSAFNHILTDISLVVYQFETLAGFSAVIDRLGEFMEVLDEAAPANSSPAAPLQDQPEPLLPPASSIQLSDEWHEGVGIGKGGVLLDLQHVTLRTPDSSMTLVEDLTLQVKKGESLLIVGPSGAGKTSIMRAIAGLWTSGEGSICRYGRPVGAGSGGGDIFFVPQRPYVVLGSLREQLLYPTWADAEDLVGSSAPDPETSDSHDGAASSHKTATKRIRPPPRDAELQEVLRRVQLGGLLSRQSSVPGSPAQAPVAKPASAPSSPSHTVNSPTGSGRQHGNAKGLDAVADWAGVLSLGEQQRLAFARVLLCRPALVLMDESSSALDTVNEKHMYNLLKSEDIVYVSVGHRPTLRAYHDRVLQLLDRSSNNDAETQQQQQQCNWKLLDAATAELS</sequence>
<organism evidence="12 13">
    <name type="scientific">Apatococcus lobatus</name>
    <dbReference type="NCBI Taxonomy" id="904363"/>
    <lineage>
        <taxon>Eukaryota</taxon>
        <taxon>Viridiplantae</taxon>
        <taxon>Chlorophyta</taxon>
        <taxon>core chlorophytes</taxon>
        <taxon>Trebouxiophyceae</taxon>
        <taxon>Chlorellales</taxon>
        <taxon>Chlorellaceae</taxon>
        <taxon>Apatococcus</taxon>
    </lineage>
</organism>
<proteinExistence type="inferred from homology"/>
<evidence type="ECO:0000256" key="9">
    <source>
        <dbReference type="SAM" id="Phobius"/>
    </source>
</evidence>
<feature type="domain" description="ABC transporter" evidence="10">
    <location>
        <begin position="468"/>
        <end position="771"/>
    </location>
</feature>
<evidence type="ECO:0000313" key="13">
    <source>
        <dbReference type="Proteomes" id="UP001438707"/>
    </source>
</evidence>
<feature type="transmembrane region" description="Helical" evidence="9">
    <location>
        <begin position="120"/>
        <end position="142"/>
    </location>
</feature>
<dbReference type="AlphaFoldDB" id="A0AAW1QI54"/>
<name>A0AAW1QI54_9CHLO</name>
<feature type="compositionally biased region" description="Polar residues" evidence="8">
    <location>
        <begin position="648"/>
        <end position="659"/>
    </location>
</feature>
<protein>
    <submittedName>
        <fullName evidence="12">Uncharacterized protein</fullName>
    </submittedName>
</protein>
<evidence type="ECO:0000256" key="3">
    <source>
        <dbReference type="ARBA" id="ARBA00022692"/>
    </source>
</evidence>
<evidence type="ECO:0000256" key="2">
    <source>
        <dbReference type="ARBA" id="ARBA00022448"/>
    </source>
</evidence>
<dbReference type="SUPFAM" id="SSF90123">
    <property type="entry name" value="ABC transporter transmembrane region"/>
    <property type="match status" value="1"/>
</dbReference>
<dbReference type="Proteomes" id="UP001438707">
    <property type="component" value="Unassembled WGS sequence"/>
</dbReference>
<dbReference type="Gene3D" id="3.40.50.300">
    <property type="entry name" value="P-loop containing nucleotide triphosphate hydrolases"/>
    <property type="match status" value="1"/>
</dbReference>
<feature type="compositionally biased region" description="Low complexity" evidence="8">
    <location>
        <begin position="630"/>
        <end position="647"/>
    </location>
</feature>
<keyword evidence="13" id="KW-1185">Reference proteome</keyword>
<keyword evidence="7 9" id="KW-0472">Membrane</keyword>
<dbReference type="PROSITE" id="PS50929">
    <property type="entry name" value="ABC_TM1F"/>
    <property type="match status" value="1"/>
</dbReference>
<dbReference type="GO" id="GO:0005524">
    <property type="term" value="F:ATP binding"/>
    <property type="evidence" value="ECO:0007669"/>
    <property type="project" value="UniProtKB-KW"/>
</dbReference>
<keyword evidence="5" id="KW-0067">ATP-binding</keyword>
<evidence type="ECO:0000313" key="12">
    <source>
        <dbReference type="EMBL" id="KAK9820926.1"/>
    </source>
</evidence>
<evidence type="ECO:0000256" key="5">
    <source>
        <dbReference type="ARBA" id="ARBA00022840"/>
    </source>
</evidence>
<feature type="region of interest" description="Disordered" evidence="8">
    <location>
        <begin position="572"/>
        <end position="607"/>
    </location>
</feature>
<dbReference type="PANTHER" id="PTHR11384:SF59">
    <property type="entry name" value="LYSOSOMAL COBALAMIN TRANSPORTER ABCD4"/>
    <property type="match status" value="1"/>
</dbReference>
<dbReference type="CDD" id="cd03223">
    <property type="entry name" value="ABCD_peroxisomal_ALDP"/>
    <property type="match status" value="1"/>
</dbReference>
<keyword evidence="3 9" id="KW-0812">Transmembrane</keyword>
<feature type="region of interest" description="Disordered" evidence="8">
    <location>
        <begin position="622"/>
        <end position="663"/>
    </location>
</feature>
<keyword evidence="2" id="KW-0813">Transport</keyword>
<dbReference type="PROSITE" id="PS00211">
    <property type="entry name" value="ABC_TRANSPORTER_1"/>
    <property type="match status" value="1"/>
</dbReference>
<evidence type="ECO:0000259" key="10">
    <source>
        <dbReference type="PROSITE" id="PS50893"/>
    </source>
</evidence>
<dbReference type="PROSITE" id="PS50893">
    <property type="entry name" value="ABC_TRANSPORTER_2"/>
    <property type="match status" value="1"/>
</dbReference>
<accession>A0AAW1QI54</accession>
<evidence type="ECO:0000259" key="11">
    <source>
        <dbReference type="PROSITE" id="PS50929"/>
    </source>
</evidence>
<dbReference type="InterPro" id="IPR050835">
    <property type="entry name" value="ABC_transporter_sub-D"/>
</dbReference>
<evidence type="ECO:0000256" key="1">
    <source>
        <dbReference type="ARBA" id="ARBA00008575"/>
    </source>
</evidence>
<evidence type="ECO:0000256" key="7">
    <source>
        <dbReference type="ARBA" id="ARBA00023136"/>
    </source>
</evidence>
<dbReference type="Gene3D" id="1.20.1560.10">
    <property type="entry name" value="ABC transporter type 1, transmembrane domain"/>
    <property type="match status" value="1"/>
</dbReference>
<dbReference type="InterPro" id="IPR017871">
    <property type="entry name" value="ABC_transporter-like_CS"/>
</dbReference>
<dbReference type="PANTHER" id="PTHR11384">
    <property type="entry name" value="ATP-BINDING CASSETTE, SUB-FAMILY D MEMBER"/>
    <property type="match status" value="1"/>
</dbReference>
<dbReference type="InterPro" id="IPR011527">
    <property type="entry name" value="ABC1_TM_dom"/>
</dbReference>
<dbReference type="EMBL" id="JALJOS010000042">
    <property type="protein sequence ID" value="KAK9820926.1"/>
    <property type="molecule type" value="Genomic_DNA"/>
</dbReference>